<dbReference type="EMBL" id="JAVFKD010000001">
    <property type="protein sequence ID" value="KAK5998027.1"/>
    <property type="molecule type" value="Genomic_DNA"/>
</dbReference>
<evidence type="ECO:0008006" key="3">
    <source>
        <dbReference type="Google" id="ProtNLM"/>
    </source>
</evidence>
<gene>
    <name evidence="1" type="ORF">PT974_00397</name>
</gene>
<name>A0ABR0T1J4_9HYPO</name>
<dbReference type="PANTHER" id="PTHR28052:SF1">
    <property type="entry name" value="UPF0545 PROTEIN C22ORF39"/>
    <property type="match status" value="1"/>
</dbReference>
<evidence type="ECO:0000313" key="2">
    <source>
        <dbReference type="Proteomes" id="UP001338125"/>
    </source>
</evidence>
<keyword evidence="2" id="KW-1185">Reference proteome</keyword>
<proteinExistence type="predicted"/>
<sequence>MSCRQAFDLAWSCNSLGGQWNAVYRQGTMRSCSHHWDAFWFCMRTKSYTAGVKEPAVREHYRRLEYEKYYAPGKPSSEDIWEARTEKVDQGTMFVEPIELPRVDDEEWRKMEDERRKRIRKDLGYEKSES</sequence>
<dbReference type="InterPro" id="IPR021475">
    <property type="entry name" value="Pants/Emi1-like"/>
</dbReference>
<dbReference type="PANTHER" id="PTHR28052">
    <property type="entry name" value="UPF0545 PROTEIN C22ORF39"/>
    <property type="match status" value="1"/>
</dbReference>
<accession>A0ABR0T1J4</accession>
<organism evidence="1 2">
    <name type="scientific">Cladobotryum mycophilum</name>
    <dbReference type="NCBI Taxonomy" id="491253"/>
    <lineage>
        <taxon>Eukaryota</taxon>
        <taxon>Fungi</taxon>
        <taxon>Dikarya</taxon>
        <taxon>Ascomycota</taxon>
        <taxon>Pezizomycotina</taxon>
        <taxon>Sordariomycetes</taxon>
        <taxon>Hypocreomycetidae</taxon>
        <taxon>Hypocreales</taxon>
        <taxon>Hypocreaceae</taxon>
        <taxon>Cladobotryum</taxon>
    </lineage>
</organism>
<protein>
    <recommendedName>
        <fullName evidence="3">Early meiotic induction protein 1</fullName>
    </recommendedName>
</protein>
<dbReference type="Proteomes" id="UP001338125">
    <property type="component" value="Unassembled WGS sequence"/>
</dbReference>
<comment type="caution">
    <text evidence="1">The sequence shown here is derived from an EMBL/GenBank/DDBJ whole genome shotgun (WGS) entry which is preliminary data.</text>
</comment>
<evidence type="ECO:0000313" key="1">
    <source>
        <dbReference type="EMBL" id="KAK5998027.1"/>
    </source>
</evidence>
<reference evidence="1 2" key="1">
    <citation type="submission" date="2024-01" db="EMBL/GenBank/DDBJ databases">
        <title>Complete genome of Cladobotryum mycophilum ATHUM6906.</title>
        <authorList>
            <person name="Christinaki A.C."/>
            <person name="Myridakis A.I."/>
            <person name="Kouvelis V.N."/>
        </authorList>
    </citation>
    <scope>NUCLEOTIDE SEQUENCE [LARGE SCALE GENOMIC DNA]</scope>
    <source>
        <strain evidence="1 2">ATHUM6906</strain>
    </source>
</reference>
<dbReference type="Pfam" id="PF11326">
    <property type="entry name" value="PANTS-like"/>
    <property type="match status" value="1"/>
</dbReference>